<dbReference type="PANTHER" id="PTHR42754:SF1">
    <property type="entry name" value="LIPOPROTEIN"/>
    <property type="match status" value="1"/>
</dbReference>
<name>A0A098RZ16_9BACT</name>
<sequence>MKNPICYLSFLCFLVACSKPEFRKGVESYESTYFTRFDAPLYGVDFLLTDEESIIVAGAEAPYGLVNARPMVLSLNQGKEISWMTLLPGGRQNRFSSMKLSSTPEGDYLLFNNAENPDNETERGLKFSTINEIGTITWSHTLYEDDRELQSSSMVQLTDGDYMVLSENAEGLSIENNLHLSRVSAEGDLIWSKLLENTTVSIAGPLLYFPGQEFLMGISEKSLGFPDVEVQLYKFDLEGNLIWQETIVESGPVYPNSARIVSMQDDEIMVSFSSGNDVVLIRMDTAGNIIWERKFEGERLDISVGGIQTLDGHYLLLANTSSYGNGEFDVMLTKVDCQGEIIWDKVYGGTESDAAFKVVEKANGDLLVLGNVNREITALSETNLFILETDSEGNPK</sequence>
<protein>
    <recommendedName>
        <fullName evidence="3">Bulb-type lectin domain-containing protein</fullName>
    </recommendedName>
</protein>
<dbReference type="OrthoDB" id="9811934at2"/>
<reference evidence="1 2" key="1">
    <citation type="journal article" date="2014" name="Int. J. Syst. Evol. Microbiol.">
        <title>Phaeodactylibacter xiamenensis gen. nov., sp. nov., a member of the family Saprospiraceae isolated from the marine alga Phaeodactylum tricornutum.</title>
        <authorList>
            <person name="Chen Z.Jr."/>
            <person name="Lei X."/>
            <person name="Lai Q."/>
            <person name="Li Y."/>
            <person name="Zhang B."/>
            <person name="Zhang J."/>
            <person name="Zhang H."/>
            <person name="Yang L."/>
            <person name="Zheng W."/>
            <person name="Tian Y."/>
            <person name="Yu Z."/>
            <person name="Xu H.Jr."/>
            <person name="Zheng T."/>
        </authorList>
    </citation>
    <scope>NUCLEOTIDE SEQUENCE [LARGE SCALE GENOMIC DNA]</scope>
    <source>
        <strain evidence="1 2">KD52</strain>
    </source>
</reference>
<dbReference type="STRING" id="1524460.IX84_27980"/>
<dbReference type="Gene3D" id="2.120.10.10">
    <property type="match status" value="1"/>
</dbReference>
<dbReference type="PANTHER" id="PTHR42754">
    <property type="entry name" value="ENDOGLUCANASE"/>
    <property type="match status" value="1"/>
</dbReference>
<accession>A0A098RZ16</accession>
<dbReference type="PROSITE" id="PS51257">
    <property type="entry name" value="PROKAR_LIPOPROTEIN"/>
    <property type="match status" value="1"/>
</dbReference>
<evidence type="ECO:0008006" key="3">
    <source>
        <dbReference type="Google" id="ProtNLM"/>
    </source>
</evidence>
<dbReference type="AlphaFoldDB" id="A0A098RZ16"/>
<dbReference type="RefSeq" id="WP_044228435.1">
    <property type="nucleotide sequence ID" value="NZ_JBKAGJ010000004.1"/>
</dbReference>
<organism evidence="1 2">
    <name type="scientific">Phaeodactylibacter xiamenensis</name>
    <dbReference type="NCBI Taxonomy" id="1524460"/>
    <lineage>
        <taxon>Bacteria</taxon>
        <taxon>Pseudomonadati</taxon>
        <taxon>Bacteroidota</taxon>
        <taxon>Saprospiria</taxon>
        <taxon>Saprospirales</taxon>
        <taxon>Haliscomenobacteraceae</taxon>
        <taxon>Phaeodactylibacter</taxon>
    </lineage>
</organism>
<proteinExistence type="predicted"/>
<keyword evidence="2" id="KW-1185">Reference proteome</keyword>
<dbReference type="SUPFAM" id="SSF50998">
    <property type="entry name" value="Quinoprotein alcohol dehydrogenase-like"/>
    <property type="match status" value="1"/>
</dbReference>
<gene>
    <name evidence="1" type="ORF">IX84_27980</name>
</gene>
<dbReference type="InterPro" id="IPR011047">
    <property type="entry name" value="Quinoprotein_ADH-like_sf"/>
</dbReference>
<comment type="caution">
    <text evidence="1">The sequence shown here is derived from an EMBL/GenBank/DDBJ whole genome shotgun (WGS) entry which is preliminary data.</text>
</comment>
<evidence type="ECO:0000313" key="2">
    <source>
        <dbReference type="Proteomes" id="UP000029736"/>
    </source>
</evidence>
<dbReference type="EMBL" id="JPOS01000090">
    <property type="protein sequence ID" value="KGE85344.1"/>
    <property type="molecule type" value="Genomic_DNA"/>
</dbReference>
<evidence type="ECO:0000313" key="1">
    <source>
        <dbReference type="EMBL" id="KGE85344.1"/>
    </source>
</evidence>
<dbReference type="Proteomes" id="UP000029736">
    <property type="component" value="Unassembled WGS sequence"/>
</dbReference>